<evidence type="ECO:0000313" key="2">
    <source>
        <dbReference type="EMBL" id="OGC56244.1"/>
    </source>
</evidence>
<organism evidence="2 3">
    <name type="scientific">candidate division WWE3 bacterium RIFCSPLOWO2_12_FULL_36_10</name>
    <dbReference type="NCBI Taxonomy" id="1802630"/>
    <lineage>
        <taxon>Bacteria</taxon>
        <taxon>Katanobacteria</taxon>
    </lineage>
</organism>
<feature type="transmembrane region" description="Helical" evidence="1">
    <location>
        <begin position="12"/>
        <end position="31"/>
    </location>
</feature>
<evidence type="ECO:0000256" key="1">
    <source>
        <dbReference type="SAM" id="Phobius"/>
    </source>
</evidence>
<gene>
    <name evidence="2" type="ORF">A3H26_03555</name>
</gene>
<keyword evidence="1" id="KW-1133">Transmembrane helix</keyword>
<reference evidence="2 3" key="1">
    <citation type="journal article" date="2016" name="Nat. Commun.">
        <title>Thousands of microbial genomes shed light on interconnected biogeochemical processes in an aquifer system.</title>
        <authorList>
            <person name="Anantharaman K."/>
            <person name="Brown C.T."/>
            <person name="Hug L.A."/>
            <person name="Sharon I."/>
            <person name="Castelle C.J."/>
            <person name="Probst A.J."/>
            <person name="Thomas B.C."/>
            <person name="Singh A."/>
            <person name="Wilkins M.J."/>
            <person name="Karaoz U."/>
            <person name="Brodie E.L."/>
            <person name="Williams K.H."/>
            <person name="Hubbard S.S."/>
            <person name="Banfield J.F."/>
        </authorList>
    </citation>
    <scope>NUCLEOTIDE SEQUENCE [LARGE SCALE GENOMIC DNA]</scope>
</reference>
<accession>A0A1F4VGC5</accession>
<name>A0A1F4VGC5_UNCKA</name>
<dbReference type="Proteomes" id="UP000177763">
    <property type="component" value="Unassembled WGS sequence"/>
</dbReference>
<dbReference type="STRING" id="1802630.A3H26_03555"/>
<dbReference type="AlphaFoldDB" id="A0A1F4VGC5"/>
<proteinExistence type="predicted"/>
<comment type="caution">
    <text evidence="2">The sequence shown here is derived from an EMBL/GenBank/DDBJ whole genome shotgun (WGS) entry which is preliminary data.</text>
</comment>
<protein>
    <submittedName>
        <fullName evidence="2">Uncharacterized protein</fullName>
    </submittedName>
</protein>
<keyword evidence="1" id="KW-0472">Membrane</keyword>
<keyword evidence="1" id="KW-0812">Transmembrane</keyword>
<sequence>MNGILSECSTFWQVIAGIVFFAPVITGWIFLGLMDIFVSAGGNPISAAVSSSNQPMIQPTQTP</sequence>
<evidence type="ECO:0000313" key="3">
    <source>
        <dbReference type="Proteomes" id="UP000177763"/>
    </source>
</evidence>
<dbReference type="EMBL" id="MEVN01000042">
    <property type="protein sequence ID" value="OGC56244.1"/>
    <property type="molecule type" value="Genomic_DNA"/>
</dbReference>